<keyword evidence="1" id="KW-0378">Hydrolase</keyword>
<dbReference type="GO" id="GO:0004177">
    <property type="term" value="F:aminopeptidase activity"/>
    <property type="evidence" value="ECO:0007669"/>
    <property type="project" value="TreeGrafter"/>
</dbReference>
<dbReference type="EMBL" id="JADGJH010006088">
    <property type="protein sequence ID" value="KAJ3078211.1"/>
    <property type="molecule type" value="Genomic_DNA"/>
</dbReference>
<dbReference type="Proteomes" id="UP001211907">
    <property type="component" value="Unassembled WGS sequence"/>
</dbReference>
<dbReference type="SUPFAM" id="SSF55486">
    <property type="entry name" value="Metalloproteases ('zincins'), catalytic domain"/>
    <property type="match status" value="1"/>
</dbReference>
<proteinExistence type="predicted"/>
<dbReference type="PANTHER" id="PTHR45726">
    <property type="entry name" value="LEUKOTRIENE A-4 HYDROLASE"/>
    <property type="match status" value="1"/>
</dbReference>
<gene>
    <name evidence="1" type="primary">LTA4_2</name>
    <name evidence="1" type="ORF">HK100_010787</name>
</gene>
<sequence>MSAVPTSERTEGVHKICSFTQQIAIPSYLIALAIGNIEGKRVGPRTTVWSEPEVVESAAWEFAGTEDFIRTGEEILTPYVWGVYDLLVLPASFPYGGMENP</sequence>
<accession>A0AAD5SM23</accession>
<dbReference type="PANTHER" id="PTHR45726:SF3">
    <property type="entry name" value="LEUKOTRIENE A-4 HYDROLASE"/>
    <property type="match status" value="1"/>
</dbReference>
<keyword evidence="2" id="KW-1185">Reference proteome</keyword>
<organism evidence="1 2">
    <name type="scientific">Physocladia obscura</name>
    <dbReference type="NCBI Taxonomy" id="109957"/>
    <lineage>
        <taxon>Eukaryota</taxon>
        <taxon>Fungi</taxon>
        <taxon>Fungi incertae sedis</taxon>
        <taxon>Chytridiomycota</taxon>
        <taxon>Chytridiomycota incertae sedis</taxon>
        <taxon>Chytridiomycetes</taxon>
        <taxon>Chytridiales</taxon>
        <taxon>Chytriomycetaceae</taxon>
        <taxon>Physocladia</taxon>
    </lineage>
</organism>
<reference evidence="1" key="1">
    <citation type="submission" date="2020-05" db="EMBL/GenBank/DDBJ databases">
        <title>Phylogenomic resolution of chytrid fungi.</title>
        <authorList>
            <person name="Stajich J.E."/>
            <person name="Amses K."/>
            <person name="Simmons R."/>
            <person name="Seto K."/>
            <person name="Myers J."/>
            <person name="Bonds A."/>
            <person name="Quandt C.A."/>
            <person name="Barry K."/>
            <person name="Liu P."/>
            <person name="Grigoriev I."/>
            <person name="Longcore J.E."/>
            <person name="James T.Y."/>
        </authorList>
    </citation>
    <scope>NUCLEOTIDE SEQUENCE</scope>
    <source>
        <strain evidence="1">JEL0513</strain>
    </source>
</reference>
<dbReference type="GO" id="GO:0005829">
    <property type="term" value="C:cytosol"/>
    <property type="evidence" value="ECO:0007669"/>
    <property type="project" value="TreeGrafter"/>
</dbReference>
<dbReference type="AlphaFoldDB" id="A0AAD5SM23"/>
<name>A0AAD5SM23_9FUNG</name>
<protein>
    <submittedName>
        <fullName evidence="1">Leukotriene A-4 hydrolase (LTA-4 hydrolase) (Leukotriene A(4) hydrolase)</fullName>
    </submittedName>
</protein>
<evidence type="ECO:0000313" key="1">
    <source>
        <dbReference type="EMBL" id="KAJ3078211.1"/>
    </source>
</evidence>
<comment type="caution">
    <text evidence="1">The sequence shown here is derived from an EMBL/GenBank/DDBJ whole genome shotgun (WGS) entry which is preliminary data.</text>
</comment>
<dbReference type="Gene3D" id="3.30.2010.30">
    <property type="match status" value="1"/>
</dbReference>
<dbReference type="GO" id="GO:0004301">
    <property type="term" value="F:epoxide hydrolase activity"/>
    <property type="evidence" value="ECO:0007669"/>
    <property type="project" value="TreeGrafter"/>
</dbReference>
<feature type="non-terminal residue" evidence="1">
    <location>
        <position position="101"/>
    </location>
</feature>
<evidence type="ECO:0000313" key="2">
    <source>
        <dbReference type="Proteomes" id="UP001211907"/>
    </source>
</evidence>
<dbReference type="InterPro" id="IPR034015">
    <property type="entry name" value="M1_LTA4H"/>
</dbReference>